<comment type="caution">
    <text evidence="3">The sequence shown here is derived from an EMBL/GenBank/DDBJ whole genome shotgun (WGS) entry which is preliminary data.</text>
</comment>
<feature type="transmembrane region" description="Helical" evidence="1">
    <location>
        <begin position="29"/>
        <end position="50"/>
    </location>
</feature>
<dbReference type="Pfam" id="PF05552">
    <property type="entry name" value="MS_channel_1st_1"/>
    <property type="match status" value="2"/>
</dbReference>
<dbReference type="InterPro" id="IPR006685">
    <property type="entry name" value="MscS_channel_2nd"/>
</dbReference>
<gene>
    <name evidence="3" type="ORF">ACFQ5N_05830</name>
</gene>
<feature type="transmembrane region" description="Helical" evidence="1">
    <location>
        <begin position="159"/>
        <end position="180"/>
    </location>
</feature>
<name>A0ABW3WQ10_9FLAO</name>
<evidence type="ECO:0000259" key="2">
    <source>
        <dbReference type="Pfam" id="PF00924"/>
    </source>
</evidence>
<dbReference type="RefSeq" id="WP_386808550.1">
    <property type="nucleotide sequence ID" value="NZ_JBHTMV010000003.1"/>
</dbReference>
<feature type="domain" description="Mechanosensitive ion channel MscS" evidence="2">
    <location>
        <begin position="224"/>
        <end position="272"/>
    </location>
</feature>
<dbReference type="Pfam" id="PF00924">
    <property type="entry name" value="MS_channel_2nd"/>
    <property type="match status" value="1"/>
</dbReference>
<dbReference type="InterPro" id="IPR045275">
    <property type="entry name" value="MscS_archaea/bacteria_type"/>
</dbReference>
<dbReference type="PANTHER" id="PTHR30221">
    <property type="entry name" value="SMALL-CONDUCTANCE MECHANOSENSITIVE CHANNEL"/>
    <property type="match status" value="1"/>
</dbReference>
<reference evidence="4" key="1">
    <citation type="journal article" date="2019" name="Int. J. Syst. Evol. Microbiol.">
        <title>The Global Catalogue of Microorganisms (GCM) 10K type strain sequencing project: providing services to taxonomists for standard genome sequencing and annotation.</title>
        <authorList>
            <consortium name="The Broad Institute Genomics Platform"/>
            <consortium name="The Broad Institute Genome Sequencing Center for Infectious Disease"/>
            <person name="Wu L."/>
            <person name="Ma J."/>
        </authorList>
    </citation>
    <scope>NUCLEOTIDE SEQUENCE [LARGE SCALE GENOMIC DNA]</scope>
    <source>
        <strain evidence="4">CCUG 62221</strain>
    </source>
</reference>
<dbReference type="Gene3D" id="1.10.287.1260">
    <property type="match status" value="1"/>
</dbReference>
<feature type="transmembrane region" description="Helical" evidence="1">
    <location>
        <begin position="186"/>
        <end position="208"/>
    </location>
</feature>
<dbReference type="EMBL" id="JBHTMV010000003">
    <property type="protein sequence ID" value="MFD1293350.1"/>
    <property type="molecule type" value="Genomic_DNA"/>
</dbReference>
<evidence type="ECO:0000313" key="4">
    <source>
        <dbReference type="Proteomes" id="UP001597241"/>
    </source>
</evidence>
<accession>A0ABW3WQ10</accession>
<sequence length="274" mass="30437">MKTIIQFTDDSFPFLQDLWSNILDFLPKLFLGIGFIVLAWLILKVVNFVLKKILKITKIDSLTTKLNEAELFGKSDYNVVPSKIILKFVKYLLILVFTVIASEMLGLQMISEGIGNFIAYLPVLISALLIFVVGVYLASLIKNAIIDTFKSLEISGSNLVGNIAFYAIVVVVSITALNQAGIDTEIITSNLTLILGSVLISFTIAFGLGARDVVTRLLFGFYSRKNFQVGQKIKTKKLEGVIEQIDNICITIRTKDGLVVLPIKYFVDQKIEIS</sequence>
<evidence type="ECO:0000313" key="3">
    <source>
        <dbReference type="EMBL" id="MFD1293350.1"/>
    </source>
</evidence>
<dbReference type="InterPro" id="IPR008910">
    <property type="entry name" value="MSC_TM_helix"/>
</dbReference>
<evidence type="ECO:0000256" key="1">
    <source>
        <dbReference type="SAM" id="Phobius"/>
    </source>
</evidence>
<keyword evidence="1" id="KW-0472">Membrane</keyword>
<proteinExistence type="predicted"/>
<feature type="transmembrane region" description="Helical" evidence="1">
    <location>
        <begin position="117"/>
        <end position="138"/>
    </location>
</feature>
<dbReference type="Proteomes" id="UP001597241">
    <property type="component" value="Unassembled WGS sequence"/>
</dbReference>
<feature type="transmembrane region" description="Helical" evidence="1">
    <location>
        <begin position="91"/>
        <end position="111"/>
    </location>
</feature>
<organism evidence="3 4">
    <name type="scientific">Lutibacter holmesii</name>
    <dbReference type="NCBI Taxonomy" id="1137985"/>
    <lineage>
        <taxon>Bacteria</taxon>
        <taxon>Pseudomonadati</taxon>
        <taxon>Bacteroidota</taxon>
        <taxon>Flavobacteriia</taxon>
        <taxon>Flavobacteriales</taxon>
        <taxon>Flavobacteriaceae</taxon>
        <taxon>Lutibacter</taxon>
    </lineage>
</organism>
<protein>
    <submittedName>
        <fullName evidence="3">Mechanosensitive ion channel domain-containing protein</fullName>
    </submittedName>
</protein>
<dbReference type="PANTHER" id="PTHR30221:SF1">
    <property type="entry name" value="SMALL-CONDUCTANCE MECHANOSENSITIVE CHANNEL"/>
    <property type="match status" value="1"/>
</dbReference>
<keyword evidence="1" id="KW-1133">Transmembrane helix</keyword>
<keyword evidence="1" id="KW-0812">Transmembrane</keyword>
<keyword evidence="4" id="KW-1185">Reference proteome</keyword>